<feature type="transmembrane region" description="Helical" evidence="2">
    <location>
        <begin position="123"/>
        <end position="145"/>
    </location>
</feature>
<protein>
    <recommendedName>
        <fullName evidence="5">Peptide zinc metalloprotease protein</fullName>
    </recommendedName>
</protein>
<evidence type="ECO:0000256" key="1">
    <source>
        <dbReference type="SAM" id="MobiDB-lite"/>
    </source>
</evidence>
<evidence type="ECO:0000256" key="2">
    <source>
        <dbReference type="SAM" id="Phobius"/>
    </source>
</evidence>
<organism evidence="3 4">
    <name type="scientific">Stackebrandtia endophytica</name>
    <dbReference type="NCBI Taxonomy" id="1496996"/>
    <lineage>
        <taxon>Bacteria</taxon>
        <taxon>Bacillati</taxon>
        <taxon>Actinomycetota</taxon>
        <taxon>Actinomycetes</taxon>
        <taxon>Glycomycetales</taxon>
        <taxon>Glycomycetaceae</taxon>
        <taxon>Stackebrandtia</taxon>
    </lineage>
</organism>
<keyword evidence="2" id="KW-0472">Membrane</keyword>
<dbReference type="InParanoid" id="A0A543ARW2"/>
<dbReference type="Proteomes" id="UP000317043">
    <property type="component" value="Unassembled WGS sequence"/>
</dbReference>
<evidence type="ECO:0000313" key="3">
    <source>
        <dbReference type="EMBL" id="TQL75317.1"/>
    </source>
</evidence>
<evidence type="ECO:0000313" key="4">
    <source>
        <dbReference type="Proteomes" id="UP000317043"/>
    </source>
</evidence>
<dbReference type="EMBL" id="VFOW01000001">
    <property type="protein sequence ID" value="TQL75317.1"/>
    <property type="molecule type" value="Genomic_DNA"/>
</dbReference>
<comment type="caution">
    <text evidence="3">The sequence shown here is derived from an EMBL/GenBank/DDBJ whole genome shotgun (WGS) entry which is preliminary data.</text>
</comment>
<keyword evidence="2" id="KW-1133">Transmembrane helix</keyword>
<feature type="transmembrane region" description="Helical" evidence="2">
    <location>
        <begin position="383"/>
        <end position="402"/>
    </location>
</feature>
<feature type="compositionally biased region" description="Low complexity" evidence="1">
    <location>
        <begin position="89"/>
        <end position="104"/>
    </location>
</feature>
<sequence>MMYGPDTKVAVGPYVHRDEGDTVTIGDIDREVYLSIPPPAFELLEWLKSGDTVAEAVRRFEAKFNETPEVEDFLAALAAEGFITPASHTPPTDETPPTGAAPAPRRARKTHFDRLTPTVARRIFGRPFVIVCGLIVAVGITLVAIDPGVMPGPNGLRFEENFAAMTWLTFLIALVGVYVHEVAHVIAARAAGSPARIEISNRMYVPVAQTDMTGIWMADKSQRYLGFLAGPIIDAASLSIIIVFLWLERRGDIALSSTALMLLRGVGFTYLARLIWQTLLFWRTDFYYSIATLLGCKNLMIDTENYLRNLVARVRRRALPIDQSDVPSREMRSVRVYSFLYVGGRVVAVWALVTITFPLMWFYLTQSATYLTGDNPGFGLLDFTSAIVLGIGLNLLGLVLWGRNLYRAWSRRRAS</sequence>
<feature type="transmembrane region" description="Helical" evidence="2">
    <location>
        <begin position="165"/>
        <end position="187"/>
    </location>
</feature>
<keyword evidence="4" id="KW-1185">Reference proteome</keyword>
<name>A0A543ARW2_9ACTN</name>
<feature type="transmembrane region" description="Helical" evidence="2">
    <location>
        <begin position="339"/>
        <end position="363"/>
    </location>
</feature>
<keyword evidence="2" id="KW-0812">Transmembrane</keyword>
<proteinExistence type="predicted"/>
<feature type="transmembrane region" description="Helical" evidence="2">
    <location>
        <begin position="253"/>
        <end position="276"/>
    </location>
</feature>
<feature type="transmembrane region" description="Helical" evidence="2">
    <location>
        <begin position="224"/>
        <end position="247"/>
    </location>
</feature>
<feature type="region of interest" description="Disordered" evidence="1">
    <location>
        <begin position="85"/>
        <end position="108"/>
    </location>
</feature>
<reference evidence="3 4" key="1">
    <citation type="submission" date="2019-06" db="EMBL/GenBank/DDBJ databases">
        <title>Sequencing the genomes of 1000 actinobacteria strains.</title>
        <authorList>
            <person name="Klenk H.-P."/>
        </authorList>
    </citation>
    <scope>NUCLEOTIDE SEQUENCE [LARGE SCALE GENOMIC DNA]</scope>
    <source>
        <strain evidence="3 4">DSM 45928</strain>
    </source>
</reference>
<evidence type="ECO:0008006" key="5">
    <source>
        <dbReference type="Google" id="ProtNLM"/>
    </source>
</evidence>
<dbReference type="AlphaFoldDB" id="A0A543ARW2"/>
<gene>
    <name evidence="3" type="ORF">FB566_0814</name>
</gene>
<accession>A0A543ARW2</accession>